<evidence type="ECO:0000313" key="2">
    <source>
        <dbReference type="EMBL" id="MET3584645.1"/>
    </source>
</evidence>
<name>A0ABV2H282_9HYPH</name>
<protein>
    <submittedName>
        <fullName evidence="2">Uncharacterized protein</fullName>
    </submittedName>
</protein>
<dbReference type="Proteomes" id="UP001549031">
    <property type="component" value="Unassembled WGS sequence"/>
</dbReference>
<comment type="caution">
    <text evidence="2">The sequence shown here is derived from an EMBL/GenBank/DDBJ whole genome shotgun (WGS) entry which is preliminary data.</text>
</comment>
<accession>A0ABV2H282</accession>
<proteinExistence type="predicted"/>
<feature type="region of interest" description="Disordered" evidence="1">
    <location>
        <begin position="231"/>
        <end position="259"/>
    </location>
</feature>
<feature type="compositionally biased region" description="Low complexity" evidence="1">
    <location>
        <begin position="407"/>
        <end position="422"/>
    </location>
</feature>
<feature type="compositionally biased region" description="Basic and acidic residues" evidence="1">
    <location>
        <begin position="472"/>
        <end position="484"/>
    </location>
</feature>
<feature type="region of interest" description="Disordered" evidence="1">
    <location>
        <begin position="357"/>
        <end position="422"/>
    </location>
</feature>
<feature type="compositionally biased region" description="Polar residues" evidence="1">
    <location>
        <begin position="357"/>
        <end position="397"/>
    </location>
</feature>
<organism evidence="2 3">
    <name type="scientific">Pseudorhizobium tarimense</name>
    <dbReference type="NCBI Taxonomy" id="1079109"/>
    <lineage>
        <taxon>Bacteria</taxon>
        <taxon>Pseudomonadati</taxon>
        <taxon>Pseudomonadota</taxon>
        <taxon>Alphaproteobacteria</taxon>
        <taxon>Hyphomicrobiales</taxon>
        <taxon>Rhizobiaceae</taxon>
        <taxon>Rhizobium/Agrobacterium group</taxon>
        <taxon>Pseudorhizobium</taxon>
    </lineage>
</organism>
<reference evidence="2 3" key="1">
    <citation type="submission" date="2024-06" db="EMBL/GenBank/DDBJ databases">
        <title>Genomic Encyclopedia of Type Strains, Phase IV (KMG-IV): sequencing the most valuable type-strain genomes for metagenomic binning, comparative biology and taxonomic classification.</title>
        <authorList>
            <person name="Goeker M."/>
        </authorList>
    </citation>
    <scope>NUCLEOTIDE SEQUENCE [LARGE SCALE GENOMIC DNA]</scope>
    <source>
        <strain evidence="2 3">DSM 105042</strain>
    </source>
</reference>
<sequence>MLPPLGAALSASVDYQTATRSLIRPPASGAPGDGTGTATLPPNLLSGGRVDILSLSTQLNLAQGLSAFADTIGSLLKISRREGESLLDYAHRLSDALKSLSPSQRALLEQNLTQLLRGVTLRVLIDVLNNPLGPEAARLSAQLEMAQVKDRDLAARAVVTSYRQNDGSEAALTPTPTSRPDVVASPAGPTRQPSPTSPTTSPNPASAPATAPKAGASTVPARVSIDVPSLAPDFESEAPGNSTATRSVAASTVTGSPPTMGREAAAGSNMLFNSSPSAEVDLPEILHGAAKAGQAEPQAPTVAQANGKAAAGEALAHASAAALALTPDAPLLARAAQRVLEGAKNAFLQQVLFQSGNTGSASPQAPIQTAAGNTPLSPSPQAGSVQSGTEASVTTSRFDMPQPLPSSPSSAAAGTTETSELQPLPQPAVVKVAAAPAQVLPDPAAFVAAAPMIAREGLAQAFVTYPPAPQPPREEERDVERVSAIDEDGGGRSSHQDAQGDNQSAEDDHPSGDGEDDAVGGSNDGRADHAQDLYFRMADLT</sequence>
<feature type="region of interest" description="Disordered" evidence="1">
    <location>
        <begin position="163"/>
        <end position="219"/>
    </location>
</feature>
<dbReference type="EMBL" id="JBEPLJ010000002">
    <property type="protein sequence ID" value="MET3584645.1"/>
    <property type="molecule type" value="Genomic_DNA"/>
</dbReference>
<evidence type="ECO:0000313" key="3">
    <source>
        <dbReference type="Proteomes" id="UP001549031"/>
    </source>
</evidence>
<gene>
    <name evidence="2" type="ORF">ABID21_000740</name>
</gene>
<dbReference type="RefSeq" id="WP_247242483.1">
    <property type="nucleotide sequence ID" value="NZ_JALJRA010000002.1"/>
</dbReference>
<keyword evidence="3" id="KW-1185">Reference proteome</keyword>
<feature type="compositionally biased region" description="Low complexity" evidence="1">
    <location>
        <begin position="242"/>
        <end position="256"/>
    </location>
</feature>
<evidence type="ECO:0000256" key="1">
    <source>
        <dbReference type="SAM" id="MobiDB-lite"/>
    </source>
</evidence>
<feature type="compositionally biased region" description="Low complexity" evidence="1">
    <location>
        <begin position="189"/>
        <end position="218"/>
    </location>
</feature>
<feature type="region of interest" description="Disordered" evidence="1">
    <location>
        <begin position="464"/>
        <end position="530"/>
    </location>
</feature>